<dbReference type="CDD" id="cd05398">
    <property type="entry name" value="NT_ClassII-CCAase"/>
    <property type="match status" value="1"/>
</dbReference>
<feature type="active site" evidence="7">
    <location>
        <position position="141"/>
    </location>
</feature>
<evidence type="ECO:0000256" key="2">
    <source>
        <dbReference type="ARBA" id="ARBA00022679"/>
    </source>
</evidence>
<evidence type="ECO:0000256" key="7">
    <source>
        <dbReference type="HAMAP-Rule" id="MF_00957"/>
    </source>
</evidence>
<dbReference type="GO" id="GO:1990817">
    <property type="term" value="F:poly(A) RNA polymerase activity"/>
    <property type="evidence" value="ECO:0007669"/>
    <property type="project" value="UniProtKB-UniRule"/>
</dbReference>
<proteinExistence type="inferred from homology"/>
<evidence type="ECO:0000313" key="13">
    <source>
        <dbReference type="EMBL" id="KFN47585.1"/>
    </source>
</evidence>
<evidence type="ECO:0000256" key="6">
    <source>
        <dbReference type="ARBA" id="ARBA00023163"/>
    </source>
</evidence>
<dbReference type="InterPro" id="IPR010206">
    <property type="entry name" value="PolA_pol_I"/>
</dbReference>
<keyword evidence="14" id="KW-1185">Reference proteome</keyword>
<evidence type="ECO:0000259" key="10">
    <source>
        <dbReference type="Pfam" id="PF01743"/>
    </source>
</evidence>
<dbReference type="Pfam" id="PF12627">
    <property type="entry name" value="PolyA_pol_RNAbd"/>
    <property type="match status" value="1"/>
</dbReference>
<dbReference type="GO" id="GO:0006397">
    <property type="term" value="P:mRNA processing"/>
    <property type="evidence" value="ECO:0007669"/>
    <property type="project" value="UniProtKB-KW"/>
</dbReference>
<comment type="catalytic activity">
    <reaction evidence="7">
        <text>RNA(n) + ATP = RNA(n)-3'-adenine ribonucleotide + diphosphate</text>
        <dbReference type="Rhea" id="RHEA:11332"/>
        <dbReference type="Rhea" id="RHEA-COMP:14527"/>
        <dbReference type="Rhea" id="RHEA-COMP:17347"/>
        <dbReference type="ChEBI" id="CHEBI:30616"/>
        <dbReference type="ChEBI" id="CHEBI:33019"/>
        <dbReference type="ChEBI" id="CHEBI:140395"/>
        <dbReference type="ChEBI" id="CHEBI:173115"/>
        <dbReference type="EC" id="2.7.7.19"/>
    </reaction>
</comment>
<dbReference type="InterPro" id="IPR025866">
    <property type="entry name" value="PolyA_pol_arg_C_dom"/>
</dbReference>
<dbReference type="Gene3D" id="3.30.460.10">
    <property type="entry name" value="Beta Polymerase, domain 2"/>
    <property type="match status" value="1"/>
</dbReference>
<dbReference type="PANTHER" id="PTHR43051:SF1">
    <property type="entry name" value="POLYNUCLEOTIDE ADENYLYLTRANSFERASE FAMILY PROTEIN"/>
    <property type="match status" value="1"/>
</dbReference>
<evidence type="ECO:0000259" key="11">
    <source>
        <dbReference type="Pfam" id="PF12626"/>
    </source>
</evidence>
<evidence type="ECO:0000256" key="5">
    <source>
        <dbReference type="ARBA" id="ARBA00022884"/>
    </source>
</evidence>
<dbReference type="SUPFAM" id="SSF81891">
    <property type="entry name" value="Poly A polymerase C-terminal region-like"/>
    <property type="match status" value="1"/>
</dbReference>
<dbReference type="InterPro" id="IPR002646">
    <property type="entry name" value="PolA_pol_head_dom"/>
</dbReference>
<comment type="function">
    <text evidence="7">Adds poly(A) tail to the 3' end of many RNAs, which usually targets these RNAs for decay. Plays a significant role in the global control of gene expression, through influencing the rate of transcript degradation, and in the general RNA quality control.</text>
</comment>
<dbReference type="PATRIC" id="fig|1384056.3.peg.555"/>
<feature type="domain" description="Polymerase A arginine-rich C-terminal" evidence="11">
    <location>
        <begin position="316"/>
        <end position="448"/>
    </location>
</feature>
<dbReference type="NCBIfam" id="TIGR01942">
    <property type="entry name" value="pcnB"/>
    <property type="match status" value="1"/>
</dbReference>
<keyword evidence="3 7" id="KW-0547">Nucleotide-binding</keyword>
<evidence type="ECO:0000256" key="8">
    <source>
        <dbReference type="RuleBase" id="RU003953"/>
    </source>
</evidence>
<keyword evidence="6 7" id="KW-0804">Transcription</keyword>
<dbReference type="PANTHER" id="PTHR43051">
    <property type="entry name" value="POLYNUCLEOTIDE ADENYLYLTRANSFERASE FAMILY PROTEIN"/>
    <property type="match status" value="1"/>
</dbReference>
<evidence type="ECO:0000313" key="14">
    <source>
        <dbReference type="Proteomes" id="UP000029393"/>
    </source>
</evidence>
<feature type="domain" description="Poly A polymerase head" evidence="10">
    <location>
        <begin position="45"/>
        <end position="172"/>
    </location>
</feature>
<dbReference type="GO" id="GO:0003723">
    <property type="term" value="F:RNA binding"/>
    <property type="evidence" value="ECO:0007669"/>
    <property type="project" value="UniProtKB-UniRule"/>
</dbReference>
<dbReference type="Pfam" id="PF01743">
    <property type="entry name" value="PolyA_pol"/>
    <property type="match status" value="1"/>
</dbReference>
<feature type="region of interest" description="Disordered" evidence="9">
    <location>
        <begin position="407"/>
        <end position="457"/>
    </location>
</feature>
<comment type="similarity">
    <text evidence="7 8">Belongs to the tRNA nucleotidyltransferase/poly(A) polymerase family.</text>
</comment>
<dbReference type="Proteomes" id="UP000029393">
    <property type="component" value="Unassembled WGS sequence"/>
</dbReference>
<evidence type="ECO:0000256" key="1">
    <source>
        <dbReference type="ARBA" id="ARBA00022664"/>
    </source>
</evidence>
<evidence type="ECO:0000259" key="12">
    <source>
        <dbReference type="Pfam" id="PF12627"/>
    </source>
</evidence>
<dbReference type="EC" id="2.7.7.19" evidence="7"/>
<feature type="domain" description="tRNA nucleotidyltransferase/poly(A) polymerase RNA and SrmB- binding" evidence="12">
    <location>
        <begin position="199"/>
        <end position="261"/>
    </location>
</feature>
<dbReference type="eggNOG" id="COG0617">
    <property type="taxonomic scope" value="Bacteria"/>
</dbReference>
<comment type="caution">
    <text evidence="13">The sequence shown here is derived from an EMBL/GenBank/DDBJ whole genome shotgun (WGS) entry which is preliminary data.</text>
</comment>
<gene>
    <name evidence="7" type="primary">pcnB</name>
    <name evidence="13" type="ORF">N787_08480</name>
</gene>
<keyword evidence="5 7" id="KW-0694">RNA-binding</keyword>
<dbReference type="RefSeq" id="WP_052575067.1">
    <property type="nucleotide sequence ID" value="NZ_AVCK01000009.1"/>
</dbReference>
<dbReference type="InterPro" id="IPR043519">
    <property type="entry name" value="NT_sf"/>
</dbReference>
<dbReference type="AlphaFoldDB" id="A0A091BTB7"/>
<feature type="compositionally biased region" description="Basic residues" evidence="9">
    <location>
        <begin position="439"/>
        <end position="449"/>
    </location>
</feature>
<accession>A0A091BTB7</accession>
<feature type="compositionally biased region" description="Basic and acidic residues" evidence="9">
    <location>
        <begin position="410"/>
        <end position="426"/>
    </location>
</feature>
<dbReference type="SUPFAM" id="SSF81301">
    <property type="entry name" value="Nucleotidyltransferase"/>
    <property type="match status" value="1"/>
</dbReference>
<reference evidence="13 14" key="1">
    <citation type="submission" date="2013-09" db="EMBL/GenBank/DDBJ databases">
        <title>Genome sequencing of Arenimonas metalli.</title>
        <authorList>
            <person name="Chen F."/>
            <person name="Wang G."/>
        </authorList>
    </citation>
    <scope>NUCLEOTIDE SEQUENCE [LARGE SCALE GENOMIC DNA]</scope>
    <source>
        <strain evidence="13 14">CF5-1</strain>
    </source>
</reference>
<dbReference type="FunFam" id="3.30.460.10:FF:000035">
    <property type="entry name" value="Poly(A) polymerase I"/>
    <property type="match status" value="1"/>
</dbReference>
<evidence type="ECO:0000256" key="4">
    <source>
        <dbReference type="ARBA" id="ARBA00022840"/>
    </source>
</evidence>
<dbReference type="STRING" id="1384056.N787_08480"/>
<evidence type="ECO:0000256" key="9">
    <source>
        <dbReference type="SAM" id="MobiDB-lite"/>
    </source>
</evidence>
<dbReference type="InterPro" id="IPR032828">
    <property type="entry name" value="PolyA_RNA-bd"/>
</dbReference>
<name>A0A091BTB7_9GAMM</name>
<evidence type="ECO:0000256" key="3">
    <source>
        <dbReference type="ARBA" id="ARBA00022741"/>
    </source>
</evidence>
<feature type="active site" evidence="7">
    <location>
        <position position="62"/>
    </location>
</feature>
<keyword evidence="2 7" id="KW-0808">Transferase</keyword>
<feature type="active site" evidence="7">
    <location>
        <position position="64"/>
    </location>
</feature>
<dbReference type="InterPro" id="IPR052191">
    <property type="entry name" value="tRNA_ntf/polyA_polymerase_I"/>
</dbReference>
<dbReference type="GO" id="GO:0043633">
    <property type="term" value="P:polyadenylation-dependent RNA catabolic process"/>
    <property type="evidence" value="ECO:0007669"/>
    <property type="project" value="InterPro"/>
</dbReference>
<keyword evidence="4 7" id="KW-0067">ATP-binding</keyword>
<dbReference type="Pfam" id="PF12626">
    <property type="entry name" value="PolyA_pol_arg_C"/>
    <property type="match status" value="1"/>
</dbReference>
<protein>
    <recommendedName>
        <fullName evidence="7">Poly(A) polymerase I</fullName>
        <shortName evidence="7">PAP I</shortName>
        <ecNumber evidence="7">2.7.7.19</ecNumber>
    </recommendedName>
</protein>
<sequence length="457" mass="50995">MDKRIATPLTPLIVPRAEHGISRKDISPNALRVLYKLREGGFQGYLVGGAVRDLLVGGHPKDFDVATDATPEQVRSLFRNCRLIGRRFRLAHVVFGREIIEVATFRANTDDGSGDRETEDGGRLLRDNVYGTIEDDAVRRDFTANALYYAIEDFSVRDYCGGYQDCQDRVLRLIGDPVERYREDPVRMLRAARLAAKLGFAIAPDAAAPIPELAPLLSAAPPARLFDECLKMFLAGHAESSFMLLENHGLLPALFPETAVALETNRSGALRAMVLQALRSTDERVAQDKPVTPAFLFAALLWPAYCRELAVMQKAGIDPLVAQQRAADRVTLHQAQRIALPRRFSQPMQEIWLLQPRFAQRVRKRVFRLLSHPRFRAAFDFLELRAGAAPELAADVAFWREAQAQAPEQLAERLDPKAPRRERDPDDLSPEGEGAAPGPKKRRRRRRKPGGGEGGGE</sequence>
<dbReference type="EMBL" id="AVCK01000009">
    <property type="protein sequence ID" value="KFN47585.1"/>
    <property type="molecule type" value="Genomic_DNA"/>
</dbReference>
<dbReference type="OrthoDB" id="9805698at2"/>
<organism evidence="13 14">
    <name type="scientific">Arenimonas metalli CF5-1</name>
    <dbReference type="NCBI Taxonomy" id="1384056"/>
    <lineage>
        <taxon>Bacteria</taxon>
        <taxon>Pseudomonadati</taxon>
        <taxon>Pseudomonadota</taxon>
        <taxon>Gammaproteobacteria</taxon>
        <taxon>Lysobacterales</taxon>
        <taxon>Lysobacteraceae</taxon>
        <taxon>Arenimonas</taxon>
    </lineage>
</organism>
<dbReference type="Gene3D" id="1.10.3090.10">
    <property type="entry name" value="cca-adding enzyme, domain 2"/>
    <property type="match status" value="1"/>
</dbReference>
<keyword evidence="1 7" id="KW-0507">mRNA processing</keyword>
<dbReference type="GO" id="GO:0005524">
    <property type="term" value="F:ATP binding"/>
    <property type="evidence" value="ECO:0007669"/>
    <property type="project" value="UniProtKB-UniRule"/>
</dbReference>
<dbReference type="HAMAP" id="MF_00957">
    <property type="entry name" value="PolyA_pol"/>
    <property type="match status" value="1"/>
</dbReference>